<dbReference type="EMBL" id="JAAGNZ010000011">
    <property type="protein sequence ID" value="NEU70893.1"/>
    <property type="molecule type" value="Genomic_DNA"/>
</dbReference>
<dbReference type="PROSITE" id="PS51819">
    <property type="entry name" value="VOC"/>
    <property type="match status" value="1"/>
</dbReference>
<dbReference type="SUPFAM" id="SSF54593">
    <property type="entry name" value="Glyoxalase/Bleomycin resistance protein/Dihydroxybiphenyl dioxygenase"/>
    <property type="match status" value="1"/>
</dbReference>
<reference evidence="2 3" key="1">
    <citation type="submission" date="2020-02" db="EMBL/GenBank/DDBJ databases">
        <title>Draft genome sequence of two Spirosoma agri KCTC 52727 and Spirosoma terrae KCTC 52035.</title>
        <authorList>
            <person name="Rojas J."/>
            <person name="Ambika Manirajan B."/>
            <person name="Ratering S."/>
            <person name="Suarez C."/>
            <person name="Schnell S."/>
        </authorList>
    </citation>
    <scope>NUCLEOTIDE SEQUENCE [LARGE SCALE GENOMIC DNA]</scope>
    <source>
        <strain evidence="2 3">KCTC 52727</strain>
    </source>
</reference>
<dbReference type="InterPro" id="IPR029068">
    <property type="entry name" value="Glyas_Bleomycin-R_OHBP_Dase"/>
</dbReference>
<dbReference type="AlphaFoldDB" id="A0A6M0IU73"/>
<dbReference type="Gene3D" id="3.10.180.10">
    <property type="entry name" value="2,3-Dihydroxybiphenyl 1,2-Dioxygenase, domain 1"/>
    <property type="match status" value="1"/>
</dbReference>
<feature type="domain" description="VOC" evidence="1">
    <location>
        <begin position="2"/>
        <end position="119"/>
    </location>
</feature>
<protein>
    <submittedName>
        <fullName evidence="2">VOC family protein</fullName>
    </submittedName>
</protein>
<keyword evidence="3" id="KW-1185">Reference proteome</keyword>
<dbReference type="InterPro" id="IPR037523">
    <property type="entry name" value="VOC_core"/>
</dbReference>
<accession>A0A6M0IU73</accession>
<name>A0A6M0IU73_9BACT</name>
<dbReference type="Proteomes" id="UP000477386">
    <property type="component" value="Unassembled WGS sequence"/>
</dbReference>
<dbReference type="InterPro" id="IPR051332">
    <property type="entry name" value="Fosfomycin_Res_Enzymes"/>
</dbReference>
<sequence>MKLNHINIVVKDIPAAINLFEKQLGFNCIQNRKDAIAVLTNTDEFALVLWSSKLNKEPTVHYPENFHIGFYQPDKETVMAIYERLKTENVIFESEPKTIRKTFGFYFHFDSLLIEISVMPASFE</sequence>
<dbReference type="CDD" id="cd06587">
    <property type="entry name" value="VOC"/>
    <property type="match status" value="1"/>
</dbReference>
<evidence type="ECO:0000313" key="2">
    <source>
        <dbReference type="EMBL" id="NEU70893.1"/>
    </source>
</evidence>
<proteinExistence type="predicted"/>
<dbReference type="PANTHER" id="PTHR36113">
    <property type="entry name" value="LYASE, PUTATIVE-RELATED-RELATED"/>
    <property type="match status" value="1"/>
</dbReference>
<dbReference type="RefSeq" id="WP_164044207.1">
    <property type="nucleotide sequence ID" value="NZ_JAAGNZ010000011.1"/>
</dbReference>
<organism evidence="2 3">
    <name type="scientific">Spirosoma agri</name>
    <dbReference type="NCBI Taxonomy" id="1987381"/>
    <lineage>
        <taxon>Bacteria</taxon>
        <taxon>Pseudomonadati</taxon>
        <taxon>Bacteroidota</taxon>
        <taxon>Cytophagia</taxon>
        <taxon>Cytophagales</taxon>
        <taxon>Cytophagaceae</taxon>
        <taxon>Spirosoma</taxon>
    </lineage>
</organism>
<evidence type="ECO:0000313" key="3">
    <source>
        <dbReference type="Proteomes" id="UP000477386"/>
    </source>
</evidence>
<dbReference type="Pfam" id="PF00903">
    <property type="entry name" value="Glyoxalase"/>
    <property type="match status" value="1"/>
</dbReference>
<dbReference type="InterPro" id="IPR004360">
    <property type="entry name" value="Glyas_Fos-R_dOase_dom"/>
</dbReference>
<dbReference type="PANTHER" id="PTHR36113:SF3">
    <property type="entry name" value="SLL5075 PROTEIN"/>
    <property type="match status" value="1"/>
</dbReference>
<gene>
    <name evidence="2" type="ORF">GK091_28775</name>
</gene>
<comment type="caution">
    <text evidence="2">The sequence shown here is derived from an EMBL/GenBank/DDBJ whole genome shotgun (WGS) entry which is preliminary data.</text>
</comment>
<evidence type="ECO:0000259" key="1">
    <source>
        <dbReference type="PROSITE" id="PS51819"/>
    </source>
</evidence>